<name>A0A265V197_9FLAO</name>
<proteinExistence type="predicted"/>
<protein>
    <submittedName>
        <fullName evidence="5">DNA-binding response regulator</fullName>
    </submittedName>
</protein>
<dbReference type="PRINTS" id="PR00038">
    <property type="entry name" value="HTHLUXR"/>
</dbReference>
<reference evidence="5 6" key="1">
    <citation type="submission" date="2017-05" db="EMBL/GenBank/DDBJ databases">
        <title>The draft genome sequence of Idiomarina salinarum WNB302.</title>
        <authorList>
            <person name="Sun Y."/>
            <person name="Chen B."/>
            <person name="Du Z."/>
        </authorList>
    </citation>
    <scope>NUCLEOTIDE SEQUENCE [LARGE SCALE GENOMIC DNA]</scope>
    <source>
        <strain evidence="5 6">WNB302</strain>
    </source>
</reference>
<dbReference type="GO" id="GO:0000160">
    <property type="term" value="P:phosphorelay signal transduction system"/>
    <property type="evidence" value="ECO:0007669"/>
    <property type="project" value="InterPro"/>
</dbReference>
<dbReference type="InterPro" id="IPR001789">
    <property type="entry name" value="Sig_transdc_resp-reg_receiver"/>
</dbReference>
<dbReference type="PANTHER" id="PTHR43214">
    <property type="entry name" value="TWO-COMPONENT RESPONSE REGULATOR"/>
    <property type="match status" value="1"/>
</dbReference>
<accession>A0A265V197</accession>
<dbReference type="PROSITE" id="PS50110">
    <property type="entry name" value="RESPONSE_REGULATORY"/>
    <property type="match status" value="1"/>
</dbReference>
<gene>
    <name evidence="5" type="ORF">CA834_02845</name>
</gene>
<evidence type="ECO:0000256" key="1">
    <source>
        <dbReference type="ARBA" id="ARBA00023125"/>
    </source>
</evidence>
<evidence type="ECO:0000259" key="4">
    <source>
        <dbReference type="PROSITE" id="PS50110"/>
    </source>
</evidence>
<dbReference type="SUPFAM" id="SSF46894">
    <property type="entry name" value="C-terminal effector domain of the bipartite response regulators"/>
    <property type="match status" value="1"/>
</dbReference>
<dbReference type="EMBL" id="NGJN01000001">
    <property type="protein sequence ID" value="OZV71067.1"/>
    <property type="molecule type" value="Genomic_DNA"/>
</dbReference>
<keyword evidence="6" id="KW-1185">Reference proteome</keyword>
<dbReference type="PROSITE" id="PS50043">
    <property type="entry name" value="HTH_LUXR_2"/>
    <property type="match status" value="1"/>
</dbReference>
<dbReference type="SMART" id="SM00448">
    <property type="entry name" value="REC"/>
    <property type="match status" value="1"/>
</dbReference>
<keyword evidence="2" id="KW-0597">Phosphoprotein</keyword>
<dbReference type="Gene3D" id="3.40.50.2300">
    <property type="match status" value="1"/>
</dbReference>
<evidence type="ECO:0000313" key="5">
    <source>
        <dbReference type="EMBL" id="OZV71067.1"/>
    </source>
</evidence>
<evidence type="ECO:0000256" key="2">
    <source>
        <dbReference type="PROSITE-ProRule" id="PRU00169"/>
    </source>
</evidence>
<dbReference type="InterPro" id="IPR011006">
    <property type="entry name" value="CheY-like_superfamily"/>
</dbReference>
<dbReference type="InterPro" id="IPR000792">
    <property type="entry name" value="Tscrpt_reg_LuxR_C"/>
</dbReference>
<dbReference type="Pfam" id="PF00072">
    <property type="entry name" value="Response_reg"/>
    <property type="match status" value="1"/>
</dbReference>
<dbReference type="AlphaFoldDB" id="A0A265V197"/>
<dbReference type="Proteomes" id="UP000216840">
    <property type="component" value="Unassembled WGS sequence"/>
</dbReference>
<dbReference type="OrthoDB" id="9795108at2"/>
<dbReference type="SMART" id="SM00421">
    <property type="entry name" value="HTH_LUXR"/>
    <property type="match status" value="1"/>
</dbReference>
<dbReference type="GO" id="GO:0003677">
    <property type="term" value="F:DNA binding"/>
    <property type="evidence" value="ECO:0007669"/>
    <property type="project" value="UniProtKB-KW"/>
</dbReference>
<dbReference type="RefSeq" id="WP_094967138.1">
    <property type="nucleotide sequence ID" value="NZ_NGJN01000001.1"/>
</dbReference>
<feature type="domain" description="HTH luxR-type" evidence="3">
    <location>
        <begin position="138"/>
        <end position="203"/>
    </location>
</feature>
<dbReference type="InterPro" id="IPR016032">
    <property type="entry name" value="Sig_transdc_resp-reg_C-effctor"/>
</dbReference>
<feature type="modified residue" description="4-aspartylphosphate" evidence="2">
    <location>
        <position position="54"/>
    </location>
</feature>
<dbReference type="GO" id="GO:0006355">
    <property type="term" value="P:regulation of DNA-templated transcription"/>
    <property type="evidence" value="ECO:0007669"/>
    <property type="project" value="InterPro"/>
</dbReference>
<organism evidence="5 6">
    <name type="scientific">Winogradskyella aurantia</name>
    <dbReference type="NCBI Taxonomy" id="1915063"/>
    <lineage>
        <taxon>Bacteria</taxon>
        <taxon>Pseudomonadati</taxon>
        <taxon>Bacteroidota</taxon>
        <taxon>Flavobacteriia</taxon>
        <taxon>Flavobacteriales</taxon>
        <taxon>Flavobacteriaceae</taxon>
        <taxon>Winogradskyella</taxon>
    </lineage>
</organism>
<feature type="domain" description="Response regulatory" evidence="4">
    <location>
        <begin position="4"/>
        <end position="119"/>
    </location>
</feature>
<dbReference type="InterPro" id="IPR039420">
    <property type="entry name" value="WalR-like"/>
</dbReference>
<dbReference type="SUPFAM" id="SSF52172">
    <property type="entry name" value="CheY-like"/>
    <property type="match status" value="1"/>
</dbReference>
<dbReference type="CDD" id="cd06170">
    <property type="entry name" value="LuxR_C_like"/>
    <property type="match status" value="1"/>
</dbReference>
<keyword evidence="1 5" id="KW-0238">DNA-binding</keyword>
<evidence type="ECO:0000259" key="3">
    <source>
        <dbReference type="PROSITE" id="PS50043"/>
    </source>
</evidence>
<sequence>MKPTIIIADDHPLVLKGLNDFLIQKKFNVLASAKNGKEALALIKAHVPDIAILDIKMPFHSGLEIAEYCQKEKLTTKIVLITFEKDETTYEKAKSLNIYGYILKEFALDEIENCISSVIAEKPYFSPELLTYIEVNEAAEKLKALTKTETKILKLISENKTATEIAEDQFISIRTVEKHKSNIRSKLALDSKSASLYLFAQKNSKILKNT</sequence>
<dbReference type="Pfam" id="PF00196">
    <property type="entry name" value="GerE"/>
    <property type="match status" value="1"/>
</dbReference>
<evidence type="ECO:0000313" key="6">
    <source>
        <dbReference type="Proteomes" id="UP000216840"/>
    </source>
</evidence>
<comment type="caution">
    <text evidence="5">The sequence shown here is derived from an EMBL/GenBank/DDBJ whole genome shotgun (WGS) entry which is preliminary data.</text>
</comment>